<dbReference type="InterPro" id="IPR005119">
    <property type="entry name" value="LysR_subst-bd"/>
</dbReference>
<proteinExistence type="inferred from homology"/>
<dbReference type="AlphaFoldDB" id="A0A0E2ASS2"/>
<dbReference type="PANTHER" id="PTHR30419">
    <property type="entry name" value="HTH-TYPE TRANSCRIPTIONAL REGULATOR YBHD"/>
    <property type="match status" value="1"/>
</dbReference>
<organism evidence="6 7">
    <name type="scientific">Bacteroides fragilis CL07T12C05</name>
    <dbReference type="NCBI Taxonomy" id="997883"/>
    <lineage>
        <taxon>Bacteria</taxon>
        <taxon>Pseudomonadati</taxon>
        <taxon>Bacteroidota</taxon>
        <taxon>Bacteroidia</taxon>
        <taxon>Bacteroidales</taxon>
        <taxon>Bacteroidaceae</taxon>
        <taxon>Bacteroides</taxon>
    </lineage>
</organism>
<dbReference type="Pfam" id="PF03466">
    <property type="entry name" value="LysR_substrate"/>
    <property type="match status" value="1"/>
</dbReference>
<evidence type="ECO:0000256" key="1">
    <source>
        <dbReference type="ARBA" id="ARBA00009437"/>
    </source>
</evidence>
<keyword evidence="3" id="KW-0238">DNA-binding</keyword>
<dbReference type="CDD" id="cd08411">
    <property type="entry name" value="PBP2_OxyR"/>
    <property type="match status" value="1"/>
</dbReference>
<keyword evidence="4" id="KW-0804">Transcription</keyword>
<dbReference type="Gene3D" id="1.10.10.10">
    <property type="entry name" value="Winged helix-like DNA-binding domain superfamily/Winged helix DNA-binding domain"/>
    <property type="match status" value="1"/>
</dbReference>
<dbReference type="Proteomes" id="UP000003879">
    <property type="component" value="Unassembled WGS sequence"/>
</dbReference>
<dbReference type="GO" id="GO:0005829">
    <property type="term" value="C:cytosol"/>
    <property type="evidence" value="ECO:0007669"/>
    <property type="project" value="TreeGrafter"/>
</dbReference>
<gene>
    <name evidence="6" type="ORF">HMPREF1056_01342</name>
</gene>
<dbReference type="HOGENOM" id="CLU_039613_6_2_10"/>
<keyword evidence="2" id="KW-0805">Transcription regulation</keyword>
<sequence>MIRVKLKISIFALIDSISLINQRTMTIQQLEYILAVDQFRHFAKAAEYCRVTQPTLSAMIQKLEDELGVKLFDRSMTPVCPTAIGKKVLEQARKILSEVICVKEIISEEQHSLSGTFRLAVLPTIAPYLLPRFFPQLMEKYPDLDIRVMEMKTPDIRKALLTGEADAAIIASMLDDAALTEETLFYEQFLGYVSKKEPLFKHDVIRTSDVTGERLWLLDEGHCFRDQLVRFCQMEAVKISQMAYRLGSMETFMHMVESGKGITFIPELAVMQLSEEQKELVRPFAIPRPTRQIVLVTRKDFIRTSLLQVLKEEIQAAVPKEMLTLQAVQCLV</sequence>
<accession>A0A0E2ASS2</accession>
<dbReference type="SUPFAM" id="SSF53850">
    <property type="entry name" value="Periplasmic binding protein-like II"/>
    <property type="match status" value="1"/>
</dbReference>
<dbReference type="EMBL" id="AGXN01000007">
    <property type="protein sequence ID" value="EIY98473.1"/>
    <property type="molecule type" value="Genomic_DNA"/>
</dbReference>
<evidence type="ECO:0000313" key="7">
    <source>
        <dbReference type="Proteomes" id="UP000003879"/>
    </source>
</evidence>
<evidence type="ECO:0000256" key="2">
    <source>
        <dbReference type="ARBA" id="ARBA00023015"/>
    </source>
</evidence>
<evidence type="ECO:0000256" key="3">
    <source>
        <dbReference type="ARBA" id="ARBA00023125"/>
    </source>
</evidence>
<dbReference type="InterPro" id="IPR036388">
    <property type="entry name" value="WH-like_DNA-bd_sf"/>
</dbReference>
<dbReference type="InterPro" id="IPR036390">
    <property type="entry name" value="WH_DNA-bd_sf"/>
</dbReference>
<comment type="caution">
    <text evidence="6">The sequence shown here is derived from an EMBL/GenBank/DDBJ whole genome shotgun (WGS) entry which is preliminary data.</text>
</comment>
<feature type="domain" description="HTH lysR-type" evidence="5">
    <location>
        <begin position="25"/>
        <end position="82"/>
    </location>
</feature>
<name>A0A0E2ASS2_BACFG</name>
<dbReference type="PRINTS" id="PR00039">
    <property type="entry name" value="HTHLYSR"/>
</dbReference>
<dbReference type="PROSITE" id="PS50931">
    <property type="entry name" value="HTH_LYSR"/>
    <property type="match status" value="1"/>
</dbReference>
<dbReference type="InterPro" id="IPR050950">
    <property type="entry name" value="HTH-type_LysR_regulators"/>
</dbReference>
<dbReference type="GO" id="GO:0003700">
    <property type="term" value="F:DNA-binding transcription factor activity"/>
    <property type="evidence" value="ECO:0007669"/>
    <property type="project" value="InterPro"/>
</dbReference>
<dbReference type="InterPro" id="IPR000847">
    <property type="entry name" value="LysR_HTH_N"/>
</dbReference>
<dbReference type="PANTHER" id="PTHR30419:SF29">
    <property type="entry name" value="LYSR-FAMILY TRANSCRIPTIONAL REGULATOR"/>
    <property type="match status" value="1"/>
</dbReference>
<dbReference type="GO" id="GO:0003677">
    <property type="term" value="F:DNA binding"/>
    <property type="evidence" value="ECO:0007669"/>
    <property type="project" value="UniProtKB-KW"/>
</dbReference>
<dbReference type="SUPFAM" id="SSF46785">
    <property type="entry name" value="Winged helix' DNA-binding domain"/>
    <property type="match status" value="1"/>
</dbReference>
<dbReference type="PATRIC" id="fig|997883.3.peg.1415"/>
<dbReference type="FunFam" id="1.10.10.10:FF:000001">
    <property type="entry name" value="LysR family transcriptional regulator"/>
    <property type="match status" value="1"/>
</dbReference>
<protein>
    <recommendedName>
        <fullName evidence="5">HTH lysR-type domain-containing protein</fullName>
    </recommendedName>
</protein>
<evidence type="ECO:0000259" key="5">
    <source>
        <dbReference type="PROSITE" id="PS50931"/>
    </source>
</evidence>
<dbReference type="Pfam" id="PF00126">
    <property type="entry name" value="HTH_1"/>
    <property type="match status" value="1"/>
</dbReference>
<evidence type="ECO:0000313" key="6">
    <source>
        <dbReference type="EMBL" id="EIY98473.1"/>
    </source>
</evidence>
<evidence type="ECO:0000256" key="4">
    <source>
        <dbReference type="ARBA" id="ARBA00023163"/>
    </source>
</evidence>
<dbReference type="Gene3D" id="3.40.190.10">
    <property type="entry name" value="Periplasmic binding protein-like II"/>
    <property type="match status" value="2"/>
</dbReference>
<reference evidence="6 7" key="1">
    <citation type="submission" date="2012-02" db="EMBL/GenBank/DDBJ databases">
        <title>The Genome Sequence of Bacteroides fragilis CL07T12C05.</title>
        <authorList>
            <consortium name="The Broad Institute Genome Sequencing Platform"/>
            <person name="Earl A."/>
            <person name="Ward D."/>
            <person name="Feldgarden M."/>
            <person name="Gevers D."/>
            <person name="Zitomersky N.L."/>
            <person name="Coyne M.J."/>
            <person name="Comstock L.E."/>
            <person name="Young S.K."/>
            <person name="Zeng Q."/>
            <person name="Gargeya S."/>
            <person name="Fitzgerald M."/>
            <person name="Haas B."/>
            <person name="Abouelleil A."/>
            <person name="Alvarado L."/>
            <person name="Arachchi H.M."/>
            <person name="Berlin A."/>
            <person name="Chapman S.B."/>
            <person name="Gearin G."/>
            <person name="Goldberg J."/>
            <person name="Griggs A."/>
            <person name="Gujja S."/>
            <person name="Hansen M."/>
            <person name="Heiman D."/>
            <person name="Howarth C."/>
            <person name="Larimer J."/>
            <person name="Lui A."/>
            <person name="MacDonald P.J.P."/>
            <person name="McCowen C."/>
            <person name="Montmayeur A."/>
            <person name="Murphy C."/>
            <person name="Neiman D."/>
            <person name="Pearson M."/>
            <person name="Priest M."/>
            <person name="Roberts A."/>
            <person name="Saif S."/>
            <person name="Shea T."/>
            <person name="Sisk P."/>
            <person name="Stolte C."/>
            <person name="Sykes S."/>
            <person name="Wortman J."/>
            <person name="Nusbaum C."/>
            <person name="Birren B."/>
        </authorList>
    </citation>
    <scope>NUCLEOTIDE SEQUENCE [LARGE SCALE GENOMIC DNA]</scope>
    <source>
        <strain evidence="6 7">CL07T12C05</strain>
    </source>
</reference>
<comment type="similarity">
    <text evidence="1">Belongs to the LysR transcriptional regulatory family.</text>
</comment>